<dbReference type="AlphaFoldDB" id="A0A6N7ZA58"/>
<evidence type="ECO:0000313" key="4">
    <source>
        <dbReference type="Proteomes" id="UP000440096"/>
    </source>
</evidence>
<dbReference type="InterPro" id="IPR003675">
    <property type="entry name" value="Rce1/LyrA-like_dom"/>
</dbReference>
<sequence length="292" mass="32164">MNNGRGLVGRYPLTSFFVLAFGLSWLAWTPYVLSENGLGLVPLHFPVIAGSTQLLGVLPGAYLGPILSAFLVTALAYGRPGLRQWLGRFLKWRVSWRWYLSVLLGVPIALALTSIPFSAERHLPTASLLGAYAVGLVFQMITTGLAEEPGWRDFALPHLQPRFGALRGTILLGVLWGCWHLPLFLTEWGGWPEVRPLKVVEFLVSCAAISIVMTWVFNRTKESLPIAMILHTSVNNFMSVAWLAMFPAVRADDSMLILLIAFSAAAIILLVTTRGRLGYRAPATREHELAAV</sequence>
<feature type="transmembrane region" description="Helical" evidence="1">
    <location>
        <begin position="12"/>
        <end position="33"/>
    </location>
</feature>
<dbReference type="EMBL" id="WMBA01000073">
    <property type="protein sequence ID" value="MTD58625.1"/>
    <property type="molecule type" value="Genomic_DNA"/>
</dbReference>
<keyword evidence="3" id="KW-0378">Hydrolase</keyword>
<feature type="transmembrane region" description="Helical" evidence="1">
    <location>
        <begin position="125"/>
        <end position="145"/>
    </location>
</feature>
<feature type="transmembrane region" description="Helical" evidence="1">
    <location>
        <begin position="197"/>
        <end position="217"/>
    </location>
</feature>
<keyword evidence="1" id="KW-0472">Membrane</keyword>
<dbReference type="Proteomes" id="UP000440096">
    <property type="component" value="Unassembled WGS sequence"/>
</dbReference>
<dbReference type="RefSeq" id="WP_312868941.1">
    <property type="nucleotide sequence ID" value="NZ_WMBA01000073.1"/>
</dbReference>
<dbReference type="GO" id="GO:0080120">
    <property type="term" value="P:CAAX-box protein maturation"/>
    <property type="evidence" value="ECO:0007669"/>
    <property type="project" value="UniProtKB-ARBA"/>
</dbReference>
<feature type="transmembrane region" description="Helical" evidence="1">
    <location>
        <begin position="98"/>
        <end position="119"/>
    </location>
</feature>
<dbReference type="GO" id="GO:0006508">
    <property type="term" value="P:proteolysis"/>
    <property type="evidence" value="ECO:0007669"/>
    <property type="project" value="UniProtKB-KW"/>
</dbReference>
<protein>
    <submittedName>
        <fullName evidence="3">CPBP family intramembrane metalloprotease</fullName>
    </submittedName>
</protein>
<dbReference type="PANTHER" id="PTHR35797:SF1">
    <property type="entry name" value="PROTEASE"/>
    <property type="match status" value="1"/>
</dbReference>
<dbReference type="InterPro" id="IPR042150">
    <property type="entry name" value="MmRce1-like"/>
</dbReference>
<comment type="caution">
    <text evidence="3">The sequence shown here is derived from an EMBL/GenBank/DDBJ whole genome shotgun (WGS) entry which is preliminary data.</text>
</comment>
<keyword evidence="1" id="KW-0812">Transmembrane</keyword>
<accession>A0A6N7ZA58</accession>
<feature type="transmembrane region" description="Helical" evidence="1">
    <location>
        <begin position="229"/>
        <end position="249"/>
    </location>
</feature>
<evidence type="ECO:0000313" key="3">
    <source>
        <dbReference type="EMBL" id="MTD58625.1"/>
    </source>
</evidence>
<evidence type="ECO:0000256" key="1">
    <source>
        <dbReference type="SAM" id="Phobius"/>
    </source>
</evidence>
<feature type="transmembrane region" description="Helical" evidence="1">
    <location>
        <begin position="255"/>
        <end position="272"/>
    </location>
</feature>
<feature type="transmembrane region" description="Helical" evidence="1">
    <location>
        <begin position="165"/>
        <end position="185"/>
    </location>
</feature>
<dbReference type="Pfam" id="PF02517">
    <property type="entry name" value="Rce1-like"/>
    <property type="match status" value="1"/>
</dbReference>
<feature type="transmembrane region" description="Helical" evidence="1">
    <location>
        <begin position="53"/>
        <end position="77"/>
    </location>
</feature>
<keyword evidence="4" id="KW-1185">Reference proteome</keyword>
<dbReference type="GO" id="GO:0004175">
    <property type="term" value="F:endopeptidase activity"/>
    <property type="evidence" value="ECO:0007669"/>
    <property type="project" value="UniProtKB-ARBA"/>
</dbReference>
<gene>
    <name evidence="3" type="ORF">GKO32_32300</name>
</gene>
<keyword evidence="3" id="KW-0482">Metalloprotease</keyword>
<dbReference type="GO" id="GO:0008237">
    <property type="term" value="F:metallopeptidase activity"/>
    <property type="evidence" value="ECO:0007669"/>
    <property type="project" value="UniProtKB-KW"/>
</dbReference>
<feature type="domain" description="CAAX prenyl protease 2/Lysostaphin resistance protein A-like" evidence="2">
    <location>
        <begin position="133"/>
        <end position="235"/>
    </location>
</feature>
<evidence type="ECO:0000259" key="2">
    <source>
        <dbReference type="Pfam" id="PF02517"/>
    </source>
</evidence>
<keyword evidence="3" id="KW-0645">Protease</keyword>
<keyword evidence="1" id="KW-1133">Transmembrane helix</keyword>
<dbReference type="PANTHER" id="PTHR35797">
    <property type="entry name" value="PROTEASE-RELATED"/>
    <property type="match status" value="1"/>
</dbReference>
<proteinExistence type="predicted"/>
<reference evidence="3 4" key="1">
    <citation type="submission" date="2019-11" db="EMBL/GenBank/DDBJ databases">
        <title>Draft genome of Amycolatopsis RM579.</title>
        <authorList>
            <person name="Duangmal K."/>
            <person name="Mingma R."/>
        </authorList>
    </citation>
    <scope>NUCLEOTIDE SEQUENCE [LARGE SCALE GENOMIC DNA]</scope>
    <source>
        <strain evidence="3 4">RM579</strain>
    </source>
</reference>
<name>A0A6N7ZA58_9PSEU</name>
<organism evidence="3 4">
    <name type="scientific">Amycolatopsis pithecellobii</name>
    <dbReference type="NCBI Taxonomy" id="664692"/>
    <lineage>
        <taxon>Bacteria</taxon>
        <taxon>Bacillati</taxon>
        <taxon>Actinomycetota</taxon>
        <taxon>Actinomycetes</taxon>
        <taxon>Pseudonocardiales</taxon>
        <taxon>Pseudonocardiaceae</taxon>
        <taxon>Amycolatopsis</taxon>
    </lineage>
</organism>